<dbReference type="Proteomes" id="UP001156601">
    <property type="component" value="Unassembled WGS sequence"/>
</dbReference>
<evidence type="ECO:0000259" key="1">
    <source>
        <dbReference type="Pfam" id="PF17948"/>
    </source>
</evidence>
<accession>A0AA37T2X4</accession>
<dbReference type="Gene3D" id="1.10.8.1180">
    <property type="match status" value="1"/>
</dbReference>
<reference evidence="2" key="1">
    <citation type="journal article" date="2014" name="Int. J. Syst. Evol. Microbiol.">
        <title>Complete genome sequence of Corynebacterium casei LMG S-19264T (=DSM 44701T), isolated from a smear-ripened cheese.</title>
        <authorList>
            <consortium name="US DOE Joint Genome Institute (JGI-PGF)"/>
            <person name="Walter F."/>
            <person name="Albersmeier A."/>
            <person name="Kalinowski J."/>
            <person name="Ruckert C."/>
        </authorList>
    </citation>
    <scope>NUCLEOTIDE SEQUENCE</scope>
    <source>
        <strain evidence="2">NBRC 110023</strain>
    </source>
</reference>
<comment type="caution">
    <text evidence="2">The sequence shown here is derived from an EMBL/GenBank/DDBJ whole genome shotgun (WGS) entry which is preliminary data.</text>
</comment>
<gene>
    <name evidence="2" type="ORF">GCM10007852_21810</name>
</gene>
<proteinExistence type="predicted"/>
<sequence>MNIVETEALKQSLSNEARVLYSLYLRPLWTQNSQKITIKNKAVLFLLNTKEKRITRGRQITELFVELSEVGLVKFESDIDFSKSLNNKQVELPLSQIPKNINSNELHQQHQAITIDWRPSTDYFDMLCKLVGVIEIDYGADELGEFIAYWLGRPEMTQTPYQWTQKFVLQLKQRRMKNPSNYGQSKTGHQWVTPKAGLVFDQNVEKLVNQYSEKK</sequence>
<organism evidence="2 3">
    <name type="scientific">Agaribacter marinus</name>
    <dbReference type="NCBI Taxonomy" id="1431249"/>
    <lineage>
        <taxon>Bacteria</taxon>
        <taxon>Pseudomonadati</taxon>
        <taxon>Pseudomonadota</taxon>
        <taxon>Gammaproteobacteria</taxon>
        <taxon>Alteromonadales</taxon>
        <taxon>Alteromonadaceae</taxon>
        <taxon>Agaribacter</taxon>
    </lineage>
</organism>
<dbReference type="EMBL" id="BSOT01000006">
    <property type="protein sequence ID" value="GLR71273.1"/>
    <property type="molecule type" value="Genomic_DNA"/>
</dbReference>
<reference evidence="2" key="2">
    <citation type="submission" date="2023-01" db="EMBL/GenBank/DDBJ databases">
        <title>Draft genome sequence of Agaribacter marinus strain NBRC 110023.</title>
        <authorList>
            <person name="Sun Q."/>
            <person name="Mori K."/>
        </authorList>
    </citation>
    <scope>NUCLEOTIDE SEQUENCE</scope>
    <source>
        <strain evidence="2">NBRC 110023</strain>
    </source>
</reference>
<dbReference type="InterPro" id="IPR040480">
    <property type="entry name" value="DnaT_DNA_bind"/>
</dbReference>
<dbReference type="AlphaFoldDB" id="A0AA37T2X4"/>
<dbReference type="RefSeq" id="WP_284217634.1">
    <property type="nucleotide sequence ID" value="NZ_BSOT01000006.1"/>
</dbReference>
<name>A0AA37T2X4_9ALTE</name>
<dbReference type="Pfam" id="PF17948">
    <property type="entry name" value="DnaT"/>
    <property type="match status" value="1"/>
</dbReference>
<feature type="domain" description="DnaT DNA-binding" evidence="1">
    <location>
        <begin position="111"/>
        <end position="180"/>
    </location>
</feature>
<keyword evidence="3" id="KW-1185">Reference proteome</keyword>
<evidence type="ECO:0000313" key="2">
    <source>
        <dbReference type="EMBL" id="GLR71273.1"/>
    </source>
</evidence>
<evidence type="ECO:0000313" key="3">
    <source>
        <dbReference type="Proteomes" id="UP001156601"/>
    </source>
</evidence>
<protein>
    <recommendedName>
        <fullName evidence="1">DnaT DNA-binding domain-containing protein</fullName>
    </recommendedName>
</protein>